<keyword evidence="3" id="KW-1185">Reference proteome</keyword>
<name>A0AAV5R592_PICKL</name>
<dbReference type="InterPro" id="IPR053203">
    <property type="entry name" value="Cisplatin_resist-associated"/>
</dbReference>
<evidence type="ECO:0000313" key="3">
    <source>
        <dbReference type="Proteomes" id="UP001378960"/>
    </source>
</evidence>
<evidence type="ECO:0000313" key="2">
    <source>
        <dbReference type="EMBL" id="GMM46431.1"/>
    </source>
</evidence>
<dbReference type="Pfam" id="PF12223">
    <property type="entry name" value="DUF3602"/>
    <property type="match status" value="1"/>
</dbReference>
<comment type="caution">
    <text evidence="2">The sequence shown here is derived from an EMBL/GenBank/DDBJ whole genome shotgun (WGS) entry which is preliminary data.</text>
</comment>
<evidence type="ECO:0000256" key="1">
    <source>
        <dbReference type="SAM" id="MobiDB-lite"/>
    </source>
</evidence>
<dbReference type="Proteomes" id="UP001378960">
    <property type="component" value="Unassembled WGS sequence"/>
</dbReference>
<reference evidence="2 3" key="1">
    <citation type="journal article" date="2023" name="Elife">
        <title>Identification of key yeast species and microbe-microbe interactions impacting larval growth of Drosophila in the wild.</title>
        <authorList>
            <person name="Mure A."/>
            <person name="Sugiura Y."/>
            <person name="Maeda R."/>
            <person name="Honda K."/>
            <person name="Sakurai N."/>
            <person name="Takahashi Y."/>
            <person name="Watada M."/>
            <person name="Katoh T."/>
            <person name="Gotoh A."/>
            <person name="Gotoh Y."/>
            <person name="Taniguchi I."/>
            <person name="Nakamura K."/>
            <person name="Hayashi T."/>
            <person name="Katayama T."/>
            <person name="Uemura T."/>
            <person name="Hattori Y."/>
        </authorList>
    </citation>
    <scope>NUCLEOTIDE SEQUENCE [LARGE SCALE GENOMIC DNA]</scope>
    <source>
        <strain evidence="2 3">PK-24</strain>
    </source>
</reference>
<evidence type="ECO:0008006" key="4">
    <source>
        <dbReference type="Google" id="ProtNLM"/>
    </source>
</evidence>
<organism evidence="2 3">
    <name type="scientific">Pichia kluyveri</name>
    <name type="common">Yeast</name>
    <dbReference type="NCBI Taxonomy" id="36015"/>
    <lineage>
        <taxon>Eukaryota</taxon>
        <taxon>Fungi</taxon>
        <taxon>Dikarya</taxon>
        <taxon>Ascomycota</taxon>
        <taxon>Saccharomycotina</taxon>
        <taxon>Pichiomycetes</taxon>
        <taxon>Pichiales</taxon>
        <taxon>Pichiaceae</taxon>
        <taxon>Pichia</taxon>
    </lineage>
</organism>
<dbReference type="PANTHER" id="PTHR34693">
    <property type="entry name" value="PROTEIN PAR32"/>
    <property type="match status" value="1"/>
</dbReference>
<sequence>MALHPTISTGRGGMGNMTQDKNEANEANEVVMEESSEVLHHGSEMSNTVSIGRGGMGNIYNKKEKEGSNIDDTQDIKPTISPVFSTGRGGIGNINSNGERDRRNSHNNGNDNNGIIKRFKSLFK</sequence>
<dbReference type="EMBL" id="BTGB01000003">
    <property type="protein sequence ID" value="GMM46431.1"/>
    <property type="molecule type" value="Genomic_DNA"/>
</dbReference>
<dbReference type="InterPro" id="IPR022024">
    <property type="entry name" value="DUF3602"/>
</dbReference>
<feature type="region of interest" description="Disordered" evidence="1">
    <location>
        <begin position="1"/>
        <end position="115"/>
    </location>
</feature>
<accession>A0AAV5R592</accession>
<gene>
    <name evidence="2" type="ORF">DAPK24_030060</name>
</gene>
<dbReference type="PANTHER" id="PTHR34693:SF1">
    <property type="entry name" value="PROTEIN PAR32"/>
    <property type="match status" value="1"/>
</dbReference>
<proteinExistence type="predicted"/>
<dbReference type="AlphaFoldDB" id="A0AAV5R592"/>
<protein>
    <recommendedName>
        <fullName evidence="4">Protein PAR32</fullName>
    </recommendedName>
</protein>